<dbReference type="GO" id="GO:0005886">
    <property type="term" value="C:plasma membrane"/>
    <property type="evidence" value="ECO:0007669"/>
    <property type="project" value="TreeGrafter"/>
</dbReference>
<keyword evidence="2" id="KW-1003">Cell membrane</keyword>
<dbReference type="KEGG" id="bpy:Bphyt_6452"/>
<dbReference type="GO" id="GO:1903805">
    <property type="term" value="P:L-valine import across plasma membrane"/>
    <property type="evidence" value="ECO:0007669"/>
    <property type="project" value="TreeGrafter"/>
</dbReference>
<dbReference type="InterPro" id="IPR032823">
    <property type="entry name" value="BCA_ABC_TP_C"/>
</dbReference>
<dbReference type="STRING" id="398527.Bphyt_6452"/>
<keyword evidence="4" id="KW-0547">Nucleotide-binding</keyword>
<dbReference type="CDD" id="cd03219">
    <property type="entry name" value="ABC_Mj1267_LivG_branched"/>
    <property type="match status" value="1"/>
</dbReference>
<evidence type="ECO:0000256" key="5">
    <source>
        <dbReference type="ARBA" id="ARBA00022840"/>
    </source>
</evidence>
<evidence type="ECO:0000259" key="6">
    <source>
        <dbReference type="PROSITE" id="PS50893"/>
    </source>
</evidence>
<protein>
    <submittedName>
        <fullName evidence="7">ABC transporter related</fullName>
    </submittedName>
</protein>
<dbReference type="InterPro" id="IPR051120">
    <property type="entry name" value="ABC_AA/LPS_Transport"/>
</dbReference>
<keyword evidence="1" id="KW-0813">Transport</keyword>
<dbReference type="HOGENOM" id="CLU_000604_1_2_4"/>
<evidence type="ECO:0000313" key="8">
    <source>
        <dbReference type="Proteomes" id="UP000001739"/>
    </source>
</evidence>
<dbReference type="GO" id="GO:0015188">
    <property type="term" value="F:L-isoleucine transmembrane transporter activity"/>
    <property type="evidence" value="ECO:0007669"/>
    <property type="project" value="TreeGrafter"/>
</dbReference>
<evidence type="ECO:0000256" key="4">
    <source>
        <dbReference type="ARBA" id="ARBA00022741"/>
    </source>
</evidence>
<dbReference type="Pfam" id="PF00005">
    <property type="entry name" value="ABC_tran"/>
    <property type="match status" value="1"/>
</dbReference>
<evidence type="ECO:0000313" key="7">
    <source>
        <dbReference type="EMBL" id="ACD20759.1"/>
    </source>
</evidence>
<dbReference type="Gene3D" id="3.40.50.300">
    <property type="entry name" value="P-loop containing nucleotide triphosphate hydrolases"/>
    <property type="match status" value="1"/>
</dbReference>
<dbReference type="PANTHER" id="PTHR45772:SF7">
    <property type="entry name" value="AMINO ACID ABC TRANSPORTER ATP-BINDING PROTEIN"/>
    <property type="match status" value="1"/>
</dbReference>
<keyword evidence="3" id="KW-0997">Cell inner membrane</keyword>
<sequence length="253" mass="27688">MKLDMPIAEGATRLPALLEARGLTRRYGGLVAVSDLTFEIRPGEILGLIGPNGAGKSTTFNLLSGHVKPSAGTLSFAGESIAGMAPYQVSRRGLVRTFQHDSFFREMTVIENLTVAAQRRYRSRRERVDCARRIAERVGLDKHLEATAGSLPHGLQRILSIGIAITPEPKLLGLDEPLTGLHTVEVEKVLTLFRTLCREDGMTILLVDHNMKAMMGVCDRFLVLHYGKLLAQGNADEVRSNPDVIGAYLGRSE</sequence>
<dbReference type="InterPro" id="IPR027417">
    <property type="entry name" value="P-loop_NTPase"/>
</dbReference>
<dbReference type="SMART" id="SM00382">
    <property type="entry name" value="AAA"/>
    <property type="match status" value="1"/>
</dbReference>
<dbReference type="GO" id="GO:0016887">
    <property type="term" value="F:ATP hydrolysis activity"/>
    <property type="evidence" value="ECO:0007669"/>
    <property type="project" value="InterPro"/>
</dbReference>
<reference evidence="7 8" key="1">
    <citation type="journal article" date="2011" name="J. Bacteriol.">
        <title>Complete genome sequence of the plant growth-promoting endophyte Burkholderia phytofirmans strain PsJN.</title>
        <authorList>
            <person name="Weilharter A."/>
            <person name="Mitter B."/>
            <person name="Shin M.V."/>
            <person name="Chain P.S."/>
            <person name="Nowak J."/>
            <person name="Sessitsch A."/>
        </authorList>
    </citation>
    <scope>NUCLEOTIDE SEQUENCE [LARGE SCALE GENOMIC DNA]</scope>
    <source>
        <strain evidence="8">DSM 17436 / LMG 22146 / PsJN</strain>
    </source>
</reference>
<dbReference type="SUPFAM" id="SSF52540">
    <property type="entry name" value="P-loop containing nucleoside triphosphate hydrolases"/>
    <property type="match status" value="1"/>
</dbReference>
<dbReference type="GO" id="GO:0042941">
    <property type="term" value="P:D-alanine transmembrane transport"/>
    <property type="evidence" value="ECO:0007669"/>
    <property type="project" value="TreeGrafter"/>
</dbReference>
<proteinExistence type="predicted"/>
<dbReference type="InterPro" id="IPR003439">
    <property type="entry name" value="ABC_transporter-like_ATP-bd"/>
</dbReference>
<dbReference type="EMBL" id="CP001053">
    <property type="protein sequence ID" value="ACD20759.1"/>
    <property type="molecule type" value="Genomic_DNA"/>
</dbReference>
<name>B2T8U6_PARPJ</name>
<dbReference type="GO" id="GO:0005304">
    <property type="term" value="F:L-valine transmembrane transporter activity"/>
    <property type="evidence" value="ECO:0007669"/>
    <property type="project" value="TreeGrafter"/>
</dbReference>
<dbReference type="PANTHER" id="PTHR45772">
    <property type="entry name" value="CONSERVED COMPONENT OF ABC TRANSPORTER FOR NATURAL AMINO ACIDS-RELATED"/>
    <property type="match status" value="1"/>
</dbReference>
<organism evidence="7 8">
    <name type="scientific">Paraburkholderia phytofirmans (strain DSM 17436 / LMG 22146 / PsJN)</name>
    <name type="common">Burkholderia phytofirmans</name>
    <dbReference type="NCBI Taxonomy" id="398527"/>
    <lineage>
        <taxon>Bacteria</taxon>
        <taxon>Pseudomonadati</taxon>
        <taxon>Pseudomonadota</taxon>
        <taxon>Betaproteobacteria</taxon>
        <taxon>Burkholderiales</taxon>
        <taxon>Burkholderiaceae</taxon>
        <taxon>Paraburkholderia</taxon>
    </lineage>
</organism>
<dbReference type="GO" id="GO:0015808">
    <property type="term" value="P:L-alanine transport"/>
    <property type="evidence" value="ECO:0007669"/>
    <property type="project" value="TreeGrafter"/>
</dbReference>
<gene>
    <name evidence="7" type="ordered locus">Bphyt_6452</name>
</gene>
<dbReference type="GO" id="GO:0015192">
    <property type="term" value="F:L-phenylalanine transmembrane transporter activity"/>
    <property type="evidence" value="ECO:0007669"/>
    <property type="project" value="TreeGrafter"/>
</dbReference>
<dbReference type="Proteomes" id="UP000001739">
    <property type="component" value="Chromosome 2"/>
</dbReference>
<evidence type="ECO:0000256" key="1">
    <source>
        <dbReference type="ARBA" id="ARBA00022448"/>
    </source>
</evidence>
<dbReference type="AlphaFoldDB" id="B2T8U6"/>
<accession>B2T8U6</accession>
<evidence type="ECO:0000256" key="3">
    <source>
        <dbReference type="ARBA" id="ARBA00022519"/>
    </source>
</evidence>
<keyword evidence="5" id="KW-0067">ATP-binding</keyword>
<feature type="domain" description="ABC transporter" evidence="6">
    <location>
        <begin position="18"/>
        <end position="251"/>
    </location>
</feature>
<keyword evidence="3" id="KW-0472">Membrane</keyword>
<evidence type="ECO:0000256" key="2">
    <source>
        <dbReference type="ARBA" id="ARBA00022475"/>
    </source>
</evidence>
<dbReference type="Pfam" id="PF12399">
    <property type="entry name" value="BCA_ABC_TP_C"/>
    <property type="match status" value="1"/>
</dbReference>
<dbReference type="InterPro" id="IPR003593">
    <property type="entry name" value="AAA+_ATPase"/>
</dbReference>
<dbReference type="GO" id="GO:0005524">
    <property type="term" value="F:ATP binding"/>
    <property type="evidence" value="ECO:0007669"/>
    <property type="project" value="UniProtKB-KW"/>
</dbReference>
<dbReference type="PROSITE" id="PS50893">
    <property type="entry name" value="ABC_TRANSPORTER_2"/>
    <property type="match status" value="1"/>
</dbReference>
<dbReference type="eggNOG" id="COG0411">
    <property type="taxonomic scope" value="Bacteria"/>
</dbReference>
<dbReference type="GO" id="GO:1903806">
    <property type="term" value="P:L-isoleucine import across plasma membrane"/>
    <property type="evidence" value="ECO:0007669"/>
    <property type="project" value="TreeGrafter"/>
</dbReference>